<feature type="domain" description="HDOD" evidence="1">
    <location>
        <begin position="117"/>
        <end position="306"/>
    </location>
</feature>
<evidence type="ECO:0000259" key="1">
    <source>
        <dbReference type="PROSITE" id="PS51833"/>
    </source>
</evidence>
<dbReference type="SUPFAM" id="SSF109604">
    <property type="entry name" value="HD-domain/PDEase-like"/>
    <property type="match status" value="1"/>
</dbReference>
<comment type="caution">
    <text evidence="2">The sequence shown here is derived from an EMBL/GenBank/DDBJ whole genome shotgun (WGS) entry which is preliminary data.</text>
</comment>
<organism evidence="2 3">
    <name type="scientific">Candidatus Propionivibrio dominans</name>
    <dbReference type="NCBI Taxonomy" id="2954373"/>
    <lineage>
        <taxon>Bacteria</taxon>
        <taxon>Pseudomonadati</taxon>
        <taxon>Pseudomonadota</taxon>
        <taxon>Betaproteobacteria</taxon>
        <taxon>Rhodocyclales</taxon>
        <taxon>Rhodocyclaceae</taxon>
        <taxon>Propionivibrio</taxon>
    </lineage>
</organism>
<sequence length="330" mass="35728">MSLPPLLFMKLLADTKLNPGGLELDVGAGDMNALQQLFAEDSFTALASAFPCLVGDDLARRLPPELLETLLDAGCRMLPGEMTHFSSEQTKPVLPPAARWLSGDWYFAPPATRSGSQAASRSLSLKLLQLVATDADTCEIEAIFRQDPVLAYHLLRLVNSLGVGVGRTISSFAQAILILGRQQLKRWLNLMLFAASRDDYRSAMLLARVAVRARTMELLAKAGGLDRSKQDHAFMAGMFSLLGILFGSPLAGILKPLHLNESLASAVLHHEGELGGLLQAVECSECADETRLIDLLGGLNLSIADYNLLSLDACRWMLGVIHDQQDAVHA</sequence>
<proteinExistence type="predicted"/>
<dbReference type="PANTHER" id="PTHR33525:SF4">
    <property type="entry name" value="CYCLIC DI-GMP PHOSPHODIESTERASE CDGJ"/>
    <property type="match status" value="1"/>
</dbReference>
<dbReference type="AlphaFoldDB" id="A0A9D7I970"/>
<dbReference type="EMBL" id="JADJNC010000019">
    <property type="protein sequence ID" value="MBK7423843.1"/>
    <property type="molecule type" value="Genomic_DNA"/>
</dbReference>
<gene>
    <name evidence="2" type="ORF">IPJ48_12460</name>
</gene>
<accession>A0A9D7I970</accession>
<dbReference type="PROSITE" id="PS51833">
    <property type="entry name" value="HDOD"/>
    <property type="match status" value="1"/>
</dbReference>
<name>A0A9D7I970_9RHOO</name>
<dbReference type="Proteomes" id="UP000886602">
    <property type="component" value="Unassembled WGS sequence"/>
</dbReference>
<dbReference type="InterPro" id="IPR052340">
    <property type="entry name" value="RNase_Y/CdgJ"/>
</dbReference>
<dbReference type="PANTHER" id="PTHR33525">
    <property type="match status" value="1"/>
</dbReference>
<protein>
    <submittedName>
        <fullName evidence="2">HDOD domain-containing protein</fullName>
    </submittedName>
</protein>
<evidence type="ECO:0000313" key="2">
    <source>
        <dbReference type="EMBL" id="MBK7423843.1"/>
    </source>
</evidence>
<dbReference type="Gene3D" id="1.10.3210.10">
    <property type="entry name" value="Hypothetical protein af1432"/>
    <property type="match status" value="1"/>
</dbReference>
<dbReference type="InterPro" id="IPR013976">
    <property type="entry name" value="HDOD"/>
</dbReference>
<reference evidence="2" key="1">
    <citation type="submission" date="2020-10" db="EMBL/GenBank/DDBJ databases">
        <title>Connecting structure to function with the recovery of over 1000 high-quality activated sludge metagenome-assembled genomes encoding full-length rRNA genes using long-read sequencing.</title>
        <authorList>
            <person name="Singleton C.M."/>
            <person name="Petriglieri F."/>
            <person name="Kristensen J.M."/>
            <person name="Kirkegaard R.H."/>
            <person name="Michaelsen T.Y."/>
            <person name="Andersen M.H."/>
            <person name="Karst S.M."/>
            <person name="Dueholm M.S."/>
            <person name="Nielsen P.H."/>
            <person name="Albertsen M."/>
        </authorList>
    </citation>
    <scope>NUCLEOTIDE SEQUENCE</scope>
    <source>
        <strain evidence="2">EsbW_18-Q3-R4-48_MAXAC.044</strain>
    </source>
</reference>
<evidence type="ECO:0000313" key="3">
    <source>
        <dbReference type="Proteomes" id="UP000886602"/>
    </source>
</evidence>
<dbReference type="Pfam" id="PF08668">
    <property type="entry name" value="HDOD"/>
    <property type="match status" value="1"/>
</dbReference>